<gene>
    <name evidence="5" type="ORF">TRICI_002184</name>
</gene>
<dbReference type="EMBL" id="SWFS01000151">
    <property type="protein sequence ID" value="KAA8915672.1"/>
    <property type="molecule type" value="Genomic_DNA"/>
</dbReference>
<dbReference type="InterPro" id="IPR029021">
    <property type="entry name" value="Prot-tyrosine_phosphatase-like"/>
</dbReference>
<dbReference type="InterPro" id="IPR016130">
    <property type="entry name" value="Tyr_Pase_AS"/>
</dbReference>
<evidence type="ECO:0000313" key="6">
    <source>
        <dbReference type="Proteomes" id="UP000761534"/>
    </source>
</evidence>
<keyword evidence="6" id="KW-1185">Reference proteome</keyword>
<organism evidence="5 6">
    <name type="scientific">Trichomonascus ciferrii</name>
    <dbReference type="NCBI Taxonomy" id="44093"/>
    <lineage>
        <taxon>Eukaryota</taxon>
        <taxon>Fungi</taxon>
        <taxon>Dikarya</taxon>
        <taxon>Ascomycota</taxon>
        <taxon>Saccharomycotina</taxon>
        <taxon>Dipodascomycetes</taxon>
        <taxon>Dipodascales</taxon>
        <taxon>Trichomonascaceae</taxon>
        <taxon>Trichomonascus</taxon>
        <taxon>Trichomonascus ciferrii complex</taxon>
    </lineage>
</organism>
<feature type="domain" description="Myotubularin phosphatase" evidence="4">
    <location>
        <begin position="61"/>
        <end position="473"/>
    </location>
</feature>
<evidence type="ECO:0000256" key="1">
    <source>
        <dbReference type="PIRSR" id="PIRSR630564-1"/>
    </source>
</evidence>
<reference evidence="5" key="1">
    <citation type="journal article" date="2019" name="G3 (Bethesda)">
        <title>Genome Assemblies of Two Rare Opportunistic Yeast Pathogens: Diutina rugosa (syn. Candida rugosa) and Trichomonascus ciferrii (syn. Candida ciferrii).</title>
        <authorList>
            <person name="Mixao V."/>
            <person name="Saus E."/>
            <person name="Hansen A.P."/>
            <person name="Lass-Florl C."/>
            <person name="Gabaldon T."/>
        </authorList>
    </citation>
    <scope>NUCLEOTIDE SEQUENCE</scope>
    <source>
        <strain evidence="5">CBS 4856</strain>
    </source>
</reference>
<feature type="compositionally biased region" description="Polar residues" evidence="3">
    <location>
        <begin position="516"/>
        <end position="546"/>
    </location>
</feature>
<dbReference type="OrthoDB" id="271628at2759"/>
<evidence type="ECO:0000256" key="3">
    <source>
        <dbReference type="SAM" id="MobiDB-lite"/>
    </source>
</evidence>
<feature type="compositionally biased region" description="Low complexity" evidence="3">
    <location>
        <begin position="485"/>
        <end position="496"/>
    </location>
</feature>
<dbReference type="Proteomes" id="UP000761534">
    <property type="component" value="Unassembled WGS sequence"/>
</dbReference>
<sequence length="546" mass="62881">MGHSSIRVRCRDFSFLTLNLPSESLSKDVFESIMKLTCVSTVENLYAFMYKPGSLERKHDGWGLYDPEREFRRMGAFETEKWRMTHINKDYKFSPSYPSTFVVPEAISDNVLNYAAKFRSKFRVPALTYYHKFNDCTITRCSQPMTGLKQNRSVQDEKFISAVFATTKVADKVGATQENLIVDARPTTNAMAQAAMGAGTEIMENYKEARKVYLGIDNIHVMRDCLNKVIEALRNGDVSSLPPNPELLQKSGWLKHVQIILDGAVLVAEQVHYNFSHVVVHCSDGWDRTSQLVSLAQIFLDPYFRTIDGFITLVEKDWLSFGYRFAERAGHLSNEKNFVQLSEPNNHQKQAQQVFQRLVKQNSSHVKYTSPVFHQFLDCVYQVLRQHPDKFEYNERFLRRLLYHTHSCQYGNFLYNCERERVEANITKRTRSVWEYFLARRNEFVNPNYDGTSIESEILLPNTTALKWWPEVFGRTEKELNTHNASVTVPSTTPATPTLPPLPTESHSDDDDINKTKTAFDTMTLDLSSTDPPSPNQNIFSRFTGL</sequence>
<dbReference type="PANTHER" id="PTHR10807:SF128">
    <property type="entry name" value="PHOSPHATIDYLINOSITOL-3,5-BISPHOSPHATE 3-PHOSPHATASE"/>
    <property type="match status" value="1"/>
</dbReference>
<name>A0A642V8T0_9ASCO</name>
<dbReference type="Pfam" id="PF06602">
    <property type="entry name" value="Myotub-related"/>
    <property type="match status" value="1"/>
</dbReference>
<evidence type="ECO:0000256" key="2">
    <source>
        <dbReference type="PIRSR" id="PIRSR630564-2"/>
    </source>
</evidence>
<dbReference type="GO" id="GO:0016020">
    <property type="term" value="C:membrane"/>
    <property type="evidence" value="ECO:0007669"/>
    <property type="project" value="TreeGrafter"/>
</dbReference>
<evidence type="ECO:0000259" key="4">
    <source>
        <dbReference type="PROSITE" id="PS51339"/>
    </source>
</evidence>
<dbReference type="PROSITE" id="PS51339">
    <property type="entry name" value="PPASE_MYOTUBULARIN"/>
    <property type="match status" value="1"/>
</dbReference>
<protein>
    <recommendedName>
        <fullName evidence="4">Myotubularin phosphatase domain-containing protein</fullName>
    </recommendedName>
</protein>
<feature type="region of interest" description="Disordered" evidence="3">
    <location>
        <begin position="483"/>
        <end position="546"/>
    </location>
</feature>
<feature type="active site" description="Phosphocysteine intermediate" evidence="1">
    <location>
        <position position="282"/>
    </location>
</feature>
<dbReference type="GO" id="GO:0005737">
    <property type="term" value="C:cytoplasm"/>
    <property type="evidence" value="ECO:0007669"/>
    <property type="project" value="TreeGrafter"/>
</dbReference>
<feature type="binding site" evidence="2">
    <location>
        <begin position="218"/>
        <end position="219"/>
    </location>
    <ligand>
        <name>substrate</name>
    </ligand>
</feature>
<feature type="binding site" evidence="2">
    <location>
        <begin position="282"/>
        <end position="288"/>
    </location>
    <ligand>
        <name>substrate</name>
    </ligand>
</feature>
<dbReference type="InterPro" id="IPR030564">
    <property type="entry name" value="Myotubularin"/>
</dbReference>
<dbReference type="VEuPathDB" id="FungiDB:TRICI_002184"/>
<dbReference type="AlphaFoldDB" id="A0A642V8T0"/>
<dbReference type="SUPFAM" id="SSF52799">
    <property type="entry name" value="(Phosphotyrosine protein) phosphatases II"/>
    <property type="match status" value="1"/>
</dbReference>
<dbReference type="InterPro" id="IPR010569">
    <property type="entry name" value="Myotubularin-like_Pase_dom"/>
</dbReference>
<dbReference type="PROSITE" id="PS00383">
    <property type="entry name" value="TYR_PHOSPHATASE_1"/>
    <property type="match status" value="1"/>
</dbReference>
<evidence type="ECO:0000313" key="5">
    <source>
        <dbReference type="EMBL" id="KAA8915672.1"/>
    </source>
</evidence>
<proteinExistence type="predicted"/>
<accession>A0A642V8T0</accession>
<dbReference type="PANTHER" id="PTHR10807">
    <property type="entry name" value="MYOTUBULARIN-RELATED"/>
    <property type="match status" value="1"/>
</dbReference>
<dbReference type="GO" id="GO:0046856">
    <property type="term" value="P:phosphatidylinositol dephosphorylation"/>
    <property type="evidence" value="ECO:0007669"/>
    <property type="project" value="TreeGrafter"/>
</dbReference>
<dbReference type="GO" id="GO:0004438">
    <property type="term" value="F:phosphatidylinositol-3-phosphate phosphatase activity"/>
    <property type="evidence" value="ECO:0007669"/>
    <property type="project" value="TreeGrafter"/>
</dbReference>
<comment type="caution">
    <text evidence="5">The sequence shown here is derived from an EMBL/GenBank/DDBJ whole genome shotgun (WGS) entry which is preliminary data.</text>
</comment>